<keyword evidence="2" id="KW-1185">Reference proteome</keyword>
<dbReference type="Gene3D" id="1.25.40.10">
    <property type="entry name" value="Tetratricopeptide repeat domain"/>
    <property type="match status" value="1"/>
</dbReference>
<evidence type="ECO:0000313" key="1">
    <source>
        <dbReference type="EMBL" id="GGA94843.1"/>
    </source>
</evidence>
<dbReference type="InterPro" id="IPR011990">
    <property type="entry name" value="TPR-like_helical_dom_sf"/>
</dbReference>
<dbReference type="Pfam" id="PF11138">
    <property type="entry name" value="DUF2911"/>
    <property type="match status" value="1"/>
</dbReference>
<reference evidence="1" key="2">
    <citation type="submission" date="2020-09" db="EMBL/GenBank/DDBJ databases">
        <authorList>
            <person name="Sun Q."/>
            <person name="Zhou Y."/>
        </authorList>
    </citation>
    <scope>NUCLEOTIDE SEQUENCE</scope>
    <source>
        <strain evidence="1">CGMCC 1.15448</strain>
    </source>
</reference>
<sequence length="340" mass="38160">MATVSEEVGITDVTISYSRPAVNGREGKIWGDLVPYGFVDYHYGTSKAAPWRAGANENTTIEFSTDVTVEGKPLAAGKYGFFIAMGPEKATLVFSKDNNAWGSFYYNAASDVLRVEVPVTKVTESVERLKYEFAAETDSSAVALLEWEKIKIPFTIAVDLKKTQVDAYRYAFNSGQFYEFWQNMQQAADFCLMNDVNLEEGLTWADRSINTYFGEANFRTLSTYAGLLEKAGRKHESDSVMKIAWPKGNTQDIYYYGYKLQRMKKYKEAFEAFKINYDKSPKDWLTNFGLAKGYAALGDKTAALKYADNSLQLVHDQGTAAFIGRLKQAITDGKDVSGFY</sequence>
<organism evidence="1 2">
    <name type="scientific">Puia dinghuensis</name>
    <dbReference type="NCBI Taxonomy" id="1792502"/>
    <lineage>
        <taxon>Bacteria</taxon>
        <taxon>Pseudomonadati</taxon>
        <taxon>Bacteroidota</taxon>
        <taxon>Chitinophagia</taxon>
        <taxon>Chitinophagales</taxon>
        <taxon>Chitinophagaceae</taxon>
        <taxon>Puia</taxon>
    </lineage>
</organism>
<proteinExistence type="predicted"/>
<dbReference type="EMBL" id="BMJC01000002">
    <property type="protein sequence ID" value="GGA94843.1"/>
    <property type="molecule type" value="Genomic_DNA"/>
</dbReference>
<comment type="caution">
    <text evidence="1">The sequence shown here is derived from an EMBL/GenBank/DDBJ whole genome shotgun (WGS) entry which is preliminary data.</text>
</comment>
<evidence type="ECO:0008006" key="3">
    <source>
        <dbReference type="Google" id="ProtNLM"/>
    </source>
</evidence>
<reference evidence="1" key="1">
    <citation type="journal article" date="2014" name="Int. J. Syst. Evol. Microbiol.">
        <title>Complete genome sequence of Corynebacterium casei LMG S-19264T (=DSM 44701T), isolated from a smear-ripened cheese.</title>
        <authorList>
            <consortium name="US DOE Joint Genome Institute (JGI-PGF)"/>
            <person name="Walter F."/>
            <person name="Albersmeier A."/>
            <person name="Kalinowski J."/>
            <person name="Ruckert C."/>
        </authorList>
    </citation>
    <scope>NUCLEOTIDE SEQUENCE</scope>
    <source>
        <strain evidence="1">CGMCC 1.15448</strain>
    </source>
</reference>
<evidence type="ECO:0000313" key="2">
    <source>
        <dbReference type="Proteomes" id="UP000607559"/>
    </source>
</evidence>
<dbReference type="InterPro" id="IPR021314">
    <property type="entry name" value="DUF2911"/>
</dbReference>
<dbReference type="Proteomes" id="UP000607559">
    <property type="component" value="Unassembled WGS sequence"/>
</dbReference>
<dbReference type="AlphaFoldDB" id="A0A8J2UBL4"/>
<dbReference type="SUPFAM" id="SSF81901">
    <property type="entry name" value="HCP-like"/>
    <property type="match status" value="1"/>
</dbReference>
<gene>
    <name evidence="1" type="ORF">GCM10011511_17690</name>
</gene>
<name>A0A8J2UBL4_9BACT</name>
<protein>
    <recommendedName>
        <fullName evidence="3">DUF2911 domain-containing protein</fullName>
    </recommendedName>
</protein>
<accession>A0A8J2UBL4</accession>